<keyword evidence="1" id="KW-0378">Hydrolase</keyword>
<dbReference type="InterPro" id="IPR003610">
    <property type="entry name" value="CBM5/12"/>
</dbReference>
<dbReference type="InterPro" id="IPR036573">
    <property type="entry name" value="CBM_sf_5/12"/>
</dbReference>
<reference evidence="5" key="1">
    <citation type="submission" date="2017-02" db="EMBL/GenBank/DDBJ databases">
        <title>Tessaracoccus aquaemaris sp. nov., isolated from the intestine of a Korean rockfish, Sebastes schlegelii, in a marine aquaculture pond.</title>
        <authorList>
            <person name="Tak E.J."/>
            <person name="Bae J.-W."/>
        </authorList>
    </citation>
    <scope>NUCLEOTIDE SEQUENCE [LARGE SCALE GENOMIC DNA]</scope>
    <source>
        <strain evidence="5">NSG39</strain>
    </source>
</reference>
<feature type="signal peptide" evidence="2">
    <location>
        <begin position="1"/>
        <end position="39"/>
    </location>
</feature>
<dbReference type="EMBL" id="CP019606">
    <property type="protein sequence ID" value="AQP48354.1"/>
    <property type="molecule type" value="Genomic_DNA"/>
</dbReference>
<protein>
    <recommendedName>
        <fullName evidence="3">Chitin-binding type-3 domain-containing protein</fullName>
    </recommendedName>
</protein>
<keyword evidence="5" id="KW-1185">Reference proteome</keyword>
<dbReference type="SUPFAM" id="SSF51055">
    <property type="entry name" value="Carbohydrate binding domain"/>
    <property type="match status" value="2"/>
</dbReference>
<dbReference type="Gene3D" id="2.10.10.20">
    <property type="entry name" value="Carbohydrate-binding module superfamily 5/12"/>
    <property type="match status" value="2"/>
</dbReference>
<dbReference type="STRING" id="1332264.BW730_13425"/>
<feature type="domain" description="Chitin-binding type-3" evidence="3">
    <location>
        <begin position="440"/>
        <end position="483"/>
    </location>
</feature>
<feature type="domain" description="Chitin-binding type-3" evidence="3">
    <location>
        <begin position="392"/>
        <end position="433"/>
    </location>
</feature>
<dbReference type="RefSeq" id="WP_193432344.1">
    <property type="nucleotide sequence ID" value="NZ_CP019606.1"/>
</dbReference>
<dbReference type="AlphaFoldDB" id="A0A1Q2CQH8"/>
<accession>A0A1Q2CQH8</accession>
<dbReference type="GO" id="GO:0004553">
    <property type="term" value="F:hydrolase activity, hydrolyzing O-glycosyl compounds"/>
    <property type="evidence" value="ECO:0007669"/>
    <property type="project" value="InterPro"/>
</dbReference>
<dbReference type="GO" id="GO:0005975">
    <property type="term" value="P:carbohydrate metabolic process"/>
    <property type="evidence" value="ECO:0007669"/>
    <property type="project" value="InterPro"/>
</dbReference>
<dbReference type="Proteomes" id="UP000188145">
    <property type="component" value="Chromosome"/>
</dbReference>
<dbReference type="GO" id="GO:0005576">
    <property type="term" value="C:extracellular region"/>
    <property type="evidence" value="ECO:0007669"/>
    <property type="project" value="InterPro"/>
</dbReference>
<dbReference type="GO" id="GO:0030246">
    <property type="term" value="F:carbohydrate binding"/>
    <property type="evidence" value="ECO:0007669"/>
    <property type="project" value="InterPro"/>
</dbReference>
<proteinExistence type="predicted"/>
<dbReference type="KEGG" id="tes:BW730_13425"/>
<gene>
    <name evidence="4" type="ORF">BW730_13425</name>
</gene>
<name>A0A1Q2CQH8_9ACTN</name>
<organism evidence="4 5">
    <name type="scientific">Tessaracoccus aquimaris</name>
    <dbReference type="NCBI Taxonomy" id="1332264"/>
    <lineage>
        <taxon>Bacteria</taxon>
        <taxon>Bacillati</taxon>
        <taxon>Actinomycetota</taxon>
        <taxon>Actinomycetes</taxon>
        <taxon>Propionibacteriales</taxon>
        <taxon>Propionibacteriaceae</taxon>
        <taxon>Tessaracoccus</taxon>
    </lineage>
</organism>
<evidence type="ECO:0000259" key="3">
    <source>
        <dbReference type="SMART" id="SM00495"/>
    </source>
</evidence>
<dbReference type="CDD" id="cd12215">
    <property type="entry name" value="ChiC_BD"/>
    <property type="match status" value="2"/>
</dbReference>
<dbReference type="Pfam" id="PF02839">
    <property type="entry name" value="CBM_5_12"/>
    <property type="match status" value="1"/>
</dbReference>
<evidence type="ECO:0000256" key="2">
    <source>
        <dbReference type="SAM" id="SignalP"/>
    </source>
</evidence>
<sequence length="484" mass="52511">MGTTNRPGSRAPKRRLLGLLLGAALAVAGVIAPAQPAAADSFDGLELELSNGPWPTSHVQGIAVDAEKGFIYYSFTTLLVKTDLQGNVVGTVGGFTGHLGDLDINPADGRVYGSLEYKAAEAFYIAIFDVDKIDEIGMDAQNSHVVSTVHLQEVVDDYAADMDGDGDFDGNIANTPDHRYGSSGIDGTAFGPKFGRADGKQYLTVAYGIYKNVDRVDNDHQVLLQYDTSKWAALERPLTEADPHRVGPKKVDGKYFVFTGNTTYGVQNLEYDAYLQRWWMGVYKGTKPQYPNYLMFAVDAKDKPKMQTLTGLGGEKGLLLPLADDGLQDPATGIRGWNQDASVGIQSLDNGLYYIAKQTKSAGGQGSVITLKSWTGDANAPFATVTADFEYPWQRDAVYTAGDRVPFDGSTWEASWWTRGQQPGDPNGPWQEIVTAPDGAAVWTPSRIFTAGDVVVHGSQRYSAQWWTRNQEPGGQNGPWTLIG</sequence>
<evidence type="ECO:0000313" key="4">
    <source>
        <dbReference type="EMBL" id="AQP48354.1"/>
    </source>
</evidence>
<dbReference type="SMART" id="SM00495">
    <property type="entry name" value="ChtBD3"/>
    <property type="match status" value="2"/>
</dbReference>
<feature type="chain" id="PRO_5013360869" description="Chitin-binding type-3 domain-containing protein" evidence="2">
    <location>
        <begin position="40"/>
        <end position="484"/>
    </location>
</feature>
<evidence type="ECO:0000313" key="5">
    <source>
        <dbReference type="Proteomes" id="UP000188145"/>
    </source>
</evidence>
<evidence type="ECO:0000256" key="1">
    <source>
        <dbReference type="ARBA" id="ARBA00022801"/>
    </source>
</evidence>
<keyword evidence="2" id="KW-0732">Signal</keyword>